<sequence>MKNKISRYCALILIVVIFMFTGCIEEKVQFSLKLKKGDMYKIEMNTDEKITQTIKGQKTEVNSKMKSVYSCYVMNVDENKNSEIRMTLDMINLKNMSNNGKTIEYNSETQIINNENMDKVSKIYAAIIGESFTMKIGEDGKVKEIMDIDNIIGNVFKQLNIKDSKEKDEIQAIILEQFSEDAITKKTEDITSVYPEEPVKVGEEWVQKDEIKGEFALESENKYTLKERKDKTAEVNVDAKVKTKKHAEPMIVGNIKINYDLTGHKKGVINIDEETGIPKHIEMEHKYGGEMKLASQDPNIGAQTFPINVEGKSRIVVTKN</sequence>
<organism evidence="1 2">
    <name type="scientific">Clostridium aestuarii</name>
    <dbReference type="NCBI Taxonomy" id="338193"/>
    <lineage>
        <taxon>Bacteria</taxon>
        <taxon>Bacillati</taxon>
        <taxon>Bacillota</taxon>
        <taxon>Clostridia</taxon>
        <taxon>Eubacteriales</taxon>
        <taxon>Clostridiaceae</taxon>
        <taxon>Clostridium</taxon>
    </lineage>
</organism>
<dbReference type="InterPro" id="IPR046230">
    <property type="entry name" value="DUF6263"/>
</dbReference>
<evidence type="ECO:0000313" key="1">
    <source>
        <dbReference type="EMBL" id="MCY6484855.1"/>
    </source>
</evidence>
<accession>A0ABT4D3T4</accession>
<dbReference type="Pfam" id="PF19777">
    <property type="entry name" value="DUF6263"/>
    <property type="match status" value="1"/>
</dbReference>
<dbReference type="Proteomes" id="UP001078443">
    <property type="component" value="Unassembled WGS sequence"/>
</dbReference>
<name>A0ABT4D3T4_9CLOT</name>
<keyword evidence="2" id="KW-1185">Reference proteome</keyword>
<evidence type="ECO:0000313" key="2">
    <source>
        <dbReference type="Proteomes" id="UP001078443"/>
    </source>
</evidence>
<dbReference type="EMBL" id="JAPQER010000004">
    <property type="protein sequence ID" value="MCY6484855.1"/>
    <property type="molecule type" value="Genomic_DNA"/>
</dbReference>
<gene>
    <name evidence="1" type="ORF">OW763_10930</name>
</gene>
<protein>
    <submittedName>
        <fullName evidence="1">DUF6263 family protein</fullName>
    </submittedName>
</protein>
<dbReference type="RefSeq" id="WP_268041178.1">
    <property type="nucleotide sequence ID" value="NZ_JAPQER010000004.1"/>
</dbReference>
<reference evidence="1" key="1">
    <citation type="submission" date="2022-12" db="EMBL/GenBank/DDBJ databases">
        <authorList>
            <person name="Wang J."/>
        </authorList>
    </citation>
    <scope>NUCLEOTIDE SEQUENCE</scope>
    <source>
        <strain evidence="1">HY-45-18</strain>
    </source>
</reference>
<proteinExistence type="predicted"/>
<comment type="caution">
    <text evidence="1">The sequence shown here is derived from an EMBL/GenBank/DDBJ whole genome shotgun (WGS) entry which is preliminary data.</text>
</comment>
<dbReference type="PROSITE" id="PS51257">
    <property type="entry name" value="PROKAR_LIPOPROTEIN"/>
    <property type="match status" value="1"/>
</dbReference>